<dbReference type="InterPro" id="IPR010617">
    <property type="entry name" value="TMEM175-like"/>
</dbReference>
<evidence type="ECO:0000256" key="11">
    <source>
        <dbReference type="ARBA" id="ARBA00023303"/>
    </source>
</evidence>
<dbReference type="EMBL" id="BONZ01000066">
    <property type="protein sequence ID" value="GIH18318.1"/>
    <property type="molecule type" value="Genomic_DNA"/>
</dbReference>
<gene>
    <name evidence="14" type="ORF">Raf01_64900</name>
</gene>
<feature type="transmembrane region" description="Helical" evidence="13">
    <location>
        <begin position="39"/>
        <end position="60"/>
    </location>
</feature>
<comment type="catalytic activity">
    <reaction evidence="12">
        <text>K(+)(in) = K(+)(out)</text>
        <dbReference type="Rhea" id="RHEA:29463"/>
        <dbReference type="ChEBI" id="CHEBI:29103"/>
    </reaction>
</comment>
<evidence type="ECO:0000256" key="8">
    <source>
        <dbReference type="ARBA" id="ARBA00022989"/>
    </source>
</evidence>
<proteinExistence type="inferred from homology"/>
<feature type="transmembrane region" description="Helical" evidence="13">
    <location>
        <begin position="138"/>
        <end position="160"/>
    </location>
</feature>
<evidence type="ECO:0000256" key="4">
    <source>
        <dbReference type="ARBA" id="ARBA00022538"/>
    </source>
</evidence>
<accession>A0A8J3QWT1</accession>
<feature type="transmembrane region" description="Helical" evidence="13">
    <location>
        <begin position="80"/>
        <end position="97"/>
    </location>
</feature>
<evidence type="ECO:0000256" key="2">
    <source>
        <dbReference type="ARBA" id="ARBA00006920"/>
    </source>
</evidence>
<dbReference type="Proteomes" id="UP000642748">
    <property type="component" value="Unassembled WGS sequence"/>
</dbReference>
<evidence type="ECO:0000313" key="14">
    <source>
        <dbReference type="EMBL" id="GIH18318.1"/>
    </source>
</evidence>
<keyword evidence="11" id="KW-0407">Ion channel</keyword>
<feature type="transmembrane region" description="Helical" evidence="13">
    <location>
        <begin position="109"/>
        <end position="132"/>
    </location>
</feature>
<evidence type="ECO:0000256" key="3">
    <source>
        <dbReference type="ARBA" id="ARBA00022448"/>
    </source>
</evidence>
<name>A0A8J3QWT1_9ACTN</name>
<keyword evidence="10 13" id="KW-0472">Membrane</keyword>
<keyword evidence="15" id="KW-1185">Reference proteome</keyword>
<comment type="subcellular location">
    <subcellularLocation>
        <location evidence="1">Membrane</location>
        <topology evidence="1">Multi-pass membrane protein</topology>
    </subcellularLocation>
</comment>
<dbReference type="GO" id="GO:0005267">
    <property type="term" value="F:potassium channel activity"/>
    <property type="evidence" value="ECO:0007669"/>
    <property type="project" value="UniProtKB-KW"/>
</dbReference>
<evidence type="ECO:0000256" key="12">
    <source>
        <dbReference type="ARBA" id="ARBA00034430"/>
    </source>
</evidence>
<protein>
    <submittedName>
        <fullName evidence="14">DUF1211 domain-containing membrane protein</fullName>
    </submittedName>
</protein>
<evidence type="ECO:0000256" key="13">
    <source>
        <dbReference type="SAM" id="Phobius"/>
    </source>
</evidence>
<evidence type="ECO:0000256" key="6">
    <source>
        <dbReference type="ARBA" id="ARBA00022826"/>
    </source>
</evidence>
<evidence type="ECO:0000313" key="15">
    <source>
        <dbReference type="Proteomes" id="UP000642748"/>
    </source>
</evidence>
<keyword evidence="4" id="KW-0633">Potassium transport</keyword>
<feature type="transmembrane region" description="Helical" evidence="13">
    <location>
        <begin position="181"/>
        <end position="200"/>
    </location>
</feature>
<reference evidence="14" key="1">
    <citation type="submission" date="2021-01" db="EMBL/GenBank/DDBJ databases">
        <title>Whole genome shotgun sequence of Rugosimonospora africana NBRC 104875.</title>
        <authorList>
            <person name="Komaki H."/>
            <person name="Tamura T."/>
        </authorList>
    </citation>
    <scope>NUCLEOTIDE SEQUENCE</scope>
    <source>
        <strain evidence="14">NBRC 104875</strain>
    </source>
</reference>
<keyword evidence="5 13" id="KW-0812">Transmembrane</keyword>
<evidence type="ECO:0000256" key="7">
    <source>
        <dbReference type="ARBA" id="ARBA00022958"/>
    </source>
</evidence>
<keyword evidence="9" id="KW-0406">Ion transport</keyword>
<evidence type="ECO:0000256" key="9">
    <source>
        <dbReference type="ARBA" id="ARBA00023065"/>
    </source>
</evidence>
<comment type="similarity">
    <text evidence="2">Belongs to the TMEM175 family.</text>
</comment>
<keyword evidence="6" id="KW-0631">Potassium channel</keyword>
<sequence length="229" mass="25057">MPVSGAMCLTLPVVEVETAEAGNDAHGRSESPVAGLERLVFFSDAVVAIAITLLALDLHVPEHVSNTGFWHDLGRNRDDYLGFLISFAVIGNHWLAHHRTWGRVTRLTGRLLVLNLAWLLMIVVTPFATRVIVADGAFAGRFTLYAAVQALAAILSLLAIHEMNRQDLLGAGTSRETFARGYYQTSVVAVAFLVSIPLAYATHWAYLCWAAIPVAERLGNRLRARRRGA</sequence>
<evidence type="ECO:0000256" key="10">
    <source>
        <dbReference type="ARBA" id="ARBA00023136"/>
    </source>
</evidence>
<keyword evidence="8 13" id="KW-1133">Transmembrane helix</keyword>
<dbReference type="GO" id="GO:0016020">
    <property type="term" value="C:membrane"/>
    <property type="evidence" value="ECO:0007669"/>
    <property type="project" value="UniProtKB-SubCell"/>
</dbReference>
<dbReference type="GO" id="GO:0015252">
    <property type="term" value="F:proton channel activity"/>
    <property type="evidence" value="ECO:0007669"/>
    <property type="project" value="InterPro"/>
</dbReference>
<evidence type="ECO:0000256" key="5">
    <source>
        <dbReference type="ARBA" id="ARBA00022692"/>
    </source>
</evidence>
<keyword evidence="7" id="KW-0630">Potassium</keyword>
<dbReference type="AlphaFoldDB" id="A0A8J3QWT1"/>
<dbReference type="Pfam" id="PF06736">
    <property type="entry name" value="TMEM175"/>
    <property type="match status" value="1"/>
</dbReference>
<evidence type="ECO:0000256" key="1">
    <source>
        <dbReference type="ARBA" id="ARBA00004141"/>
    </source>
</evidence>
<comment type="caution">
    <text evidence="14">The sequence shown here is derived from an EMBL/GenBank/DDBJ whole genome shotgun (WGS) entry which is preliminary data.</text>
</comment>
<keyword evidence="3" id="KW-0813">Transport</keyword>
<organism evidence="14 15">
    <name type="scientific">Rugosimonospora africana</name>
    <dbReference type="NCBI Taxonomy" id="556532"/>
    <lineage>
        <taxon>Bacteria</taxon>
        <taxon>Bacillati</taxon>
        <taxon>Actinomycetota</taxon>
        <taxon>Actinomycetes</taxon>
        <taxon>Micromonosporales</taxon>
        <taxon>Micromonosporaceae</taxon>
        <taxon>Rugosimonospora</taxon>
    </lineage>
</organism>